<dbReference type="Gene3D" id="1.20.58.1880">
    <property type="match status" value="1"/>
</dbReference>
<keyword evidence="4" id="KW-1185">Reference proteome</keyword>
<evidence type="ECO:0000313" key="4">
    <source>
        <dbReference type="Proteomes" id="UP001629113"/>
    </source>
</evidence>
<sequence length="512" mass="58086">MSVGFGFSAGDFIAALQLVGTVIDALRNSGDSSTEYRTLIEQLYTLQSALLGVKRLELDDSHHEEVIALRQAAAQCQTTIDTFWEKIKKYQPSLQSGGTGSRVTDGWRKVKWAVCKKEDIVRFRAELMAHTEGIDMILTTVQMAATRIDANKNKDRHKTLAGKIQDSYFGCMQKMSLILETASTGIRQGKQLLEMTAKVIQTNVQIFQIVLNLQAIITQIPNQIKRQQPVNFIDALGQHTPFHLEFITSAEALKFVLQCNVRGIGSGATKIADGEFAIQDLTTKRDVDLQLPWKACFHPGQQVAMSMIFNSEDAINKRCPKCRDDNGNNGSEDEDVECRKCKMVYRRSISRMGSMLLLSSSMMTGETTLPMEFQVSENVSSSKMKRKRSHDEDYEMTLFRRVRIKTLIELPAPSDPRIESNIQQTSSYWSVYEQTHFPTLLQYFGTDWHGIAKTMRSKTHIMVKNYYQRQVNSGKMGEWEELVREADGKRGQGESPYWSPTLSHYYPLLSKP</sequence>
<dbReference type="InterPro" id="IPR054464">
    <property type="entry name" value="ULD_fung"/>
</dbReference>
<dbReference type="EMBL" id="JBFCZG010000010">
    <property type="protein sequence ID" value="KAL3417993.1"/>
    <property type="molecule type" value="Genomic_DNA"/>
</dbReference>
<accession>A0ABR4P3V2</accession>
<evidence type="ECO:0000313" key="3">
    <source>
        <dbReference type="EMBL" id="KAL3417993.1"/>
    </source>
</evidence>
<dbReference type="Pfam" id="PF22893">
    <property type="entry name" value="ULD_2"/>
    <property type="match status" value="1"/>
</dbReference>
<dbReference type="PANTHER" id="PTHR38886">
    <property type="entry name" value="SESA DOMAIN-CONTAINING PROTEIN"/>
    <property type="match status" value="1"/>
</dbReference>
<reference evidence="3 4" key="1">
    <citation type="submission" date="2024-06" db="EMBL/GenBank/DDBJ databases">
        <title>Complete genome of Phlyctema vagabunda strain 19-DSS-EL-015.</title>
        <authorList>
            <person name="Fiorenzani C."/>
        </authorList>
    </citation>
    <scope>NUCLEOTIDE SEQUENCE [LARGE SCALE GENOMIC DNA]</scope>
    <source>
        <strain evidence="3 4">19-DSS-EL-015</strain>
    </source>
</reference>
<dbReference type="InterPro" id="IPR009057">
    <property type="entry name" value="Homeodomain-like_sf"/>
</dbReference>
<dbReference type="Proteomes" id="UP001629113">
    <property type="component" value="Unassembled WGS sequence"/>
</dbReference>
<evidence type="ECO:0000259" key="2">
    <source>
        <dbReference type="Pfam" id="PF22893"/>
    </source>
</evidence>
<feature type="domain" description="Azaphilone pigments biosynthesis cluster protein L N-terminal" evidence="1">
    <location>
        <begin position="14"/>
        <end position="159"/>
    </location>
</feature>
<comment type="caution">
    <text evidence="3">The sequence shown here is derived from an EMBL/GenBank/DDBJ whole genome shotgun (WGS) entry which is preliminary data.</text>
</comment>
<feature type="domain" description="Ubiquitin-like" evidence="2">
    <location>
        <begin position="226"/>
        <end position="310"/>
    </location>
</feature>
<name>A0ABR4P3V2_9HELO</name>
<organism evidence="3 4">
    <name type="scientific">Phlyctema vagabunda</name>
    <dbReference type="NCBI Taxonomy" id="108571"/>
    <lineage>
        <taxon>Eukaryota</taxon>
        <taxon>Fungi</taxon>
        <taxon>Dikarya</taxon>
        <taxon>Ascomycota</taxon>
        <taxon>Pezizomycotina</taxon>
        <taxon>Leotiomycetes</taxon>
        <taxon>Helotiales</taxon>
        <taxon>Dermateaceae</taxon>
        <taxon>Phlyctema</taxon>
    </lineage>
</organism>
<proteinExistence type="predicted"/>
<dbReference type="InterPro" id="IPR031348">
    <property type="entry name" value="PigL_N"/>
</dbReference>
<dbReference type="SUPFAM" id="SSF46689">
    <property type="entry name" value="Homeodomain-like"/>
    <property type="match status" value="1"/>
</dbReference>
<gene>
    <name evidence="3" type="ORF">PVAG01_11003</name>
</gene>
<dbReference type="Pfam" id="PF17111">
    <property type="entry name" value="PigL_N"/>
    <property type="match status" value="1"/>
</dbReference>
<protein>
    <submittedName>
        <fullName evidence="3">Vegetative cell wall protein gp1</fullName>
    </submittedName>
</protein>
<evidence type="ECO:0000259" key="1">
    <source>
        <dbReference type="Pfam" id="PF17111"/>
    </source>
</evidence>
<dbReference type="PANTHER" id="PTHR38886:SF1">
    <property type="entry name" value="NACHT-NTPASE AND P-LOOP NTPASES N-TERMINAL DOMAIN-CONTAINING PROTEIN"/>
    <property type="match status" value="1"/>
</dbReference>